<dbReference type="EMBL" id="AXCR01000010">
    <property type="protein sequence ID" value="KJR82913.1"/>
    <property type="molecule type" value="Genomic_DNA"/>
</dbReference>
<dbReference type="OrthoDB" id="74360at2759"/>
<gene>
    <name evidence="1" type="ORF">SPSK_10591</name>
</gene>
<protein>
    <recommendedName>
        <fullName evidence="3">FAD/NAD(P)-binding domain-containing protein</fullName>
    </recommendedName>
</protein>
<dbReference type="AlphaFoldDB" id="A0A0F2LZM3"/>
<evidence type="ECO:0008006" key="3">
    <source>
        <dbReference type="Google" id="ProtNLM"/>
    </source>
</evidence>
<name>A0A0F2LZM3_SPOSC</name>
<reference evidence="1 2" key="2">
    <citation type="journal article" date="2015" name="Eukaryot. Cell">
        <title>Asexual propagation of a virulent clone complex in a human and feline outbreak of sporotrichosis.</title>
        <authorList>
            <person name="Teixeira Mde M."/>
            <person name="Rodrigues A.M."/>
            <person name="Tsui C.K."/>
            <person name="de Almeida L.G."/>
            <person name="Van Diepeningen A.D."/>
            <person name="van den Ende B.G."/>
            <person name="Fernandes G.F."/>
            <person name="Kano R."/>
            <person name="Hamelin R.C."/>
            <person name="Lopes-Bezerra L.M."/>
            <person name="Vasconcelos A.T."/>
            <person name="de Hoog S."/>
            <person name="de Camargo Z.P."/>
            <person name="Felipe M.S."/>
        </authorList>
    </citation>
    <scope>NUCLEOTIDE SEQUENCE [LARGE SCALE GENOMIC DNA]</scope>
    <source>
        <strain evidence="1 2">1099-18</strain>
    </source>
</reference>
<comment type="caution">
    <text evidence="1">The sequence shown here is derived from an EMBL/GenBank/DDBJ whole genome shotgun (WGS) entry which is preliminary data.</text>
</comment>
<evidence type="ECO:0000313" key="1">
    <source>
        <dbReference type="EMBL" id="KJR82913.1"/>
    </source>
</evidence>
<reference evidence="1 2" key="1">
    <citation type="journal article" date="2014" name="BMC Genomics">
        <title>Comparative genomics of the major fungal agents of human and animal Sporotrichosis: Sporothrix schenckii and Sporothrix brasiliensis.</title>
        <authorList>
            <person name="Teixeira M.M."/>
            <person name="de Almeida L.G."/>
            <person name="Kubitschek-Barreira P."/>
            <person name="Alves F.L."/>
            <person name="Kioshima E.S."/>
            <person name="Abadio A.K."/>
            <person name="Fernandes L."/>
            <person name="Derengowski L.S."/>
            <person name="Ferreira K.S."/>
            <person name="Souza R.C."/>
            <person name="Ruiz J.C."/>
            <person name="de Andrade N.C."/>
            <person name="Paes H.C."/>
            <person name="Nicola A.M."/>
            <person name="Albuquerque P."/>
            <person name="Gerber A.L."/>
            <person name="Martins V.P."/>
            <person name="Peconick L.D."/>
            <person name="Neto A.V."/>
            <person name="Chaucanez C.B."/>
            <person name="Silva P.A."/>
            <person name="Cunha O.L."/>
            <person name="de Oliveira F.F."/>
            <person name="dos Santos T.C."/>
            <person name="Barros A.L."/>
            <person name="Soares M.A."/>
            <person name="de Oliveira L.M."/>
            <person name="Marini M.M."/>
            <person name="Villalobos-Duno H."/>
            <person name="Cunha M.M."/>
            <person name="de Hoog S."/>
            <person name="da Silveira J.F."/>
            <person name="Henrissat B."/>
            <person name="Nino-Vega G.A."/>
            <person name="Cisalpino P.S."/>
            <person name="Mora-Montes H.M."/>
            <person name="Almeida S.R."/>
            <person name="Stajich J.E."/>
            <person name="Lopes-Bezerra L.M."/>
            <person name="Vasconcelos A.T."/>
            <person name="Felipe M.S."/>
        </authorList>
    </citation>
    <scope>NUCLEOTIDE SEQUENCE [LARGE SCALE GENOMIC DNA]</scope>
    <source>
        <strain evidence="1 2">1099-18</strain>
    </source>
</reference>
<accession>A0A0F2LZM3</accession>
<dbReference type="KEGG" id="ssck:SPSK_10591"/>
<sequence>MAQGRLATCTVDYSTPAIKDTCPVRVICAGAGFSGVCAAIRLPQHIPNLDLVITATGFDTSYLPRYPVVGRGGVSLEQM</sequence>
<evidence type="ECO:0000313" key="2">
    <source>
        <dbReference type="Proteomes" id="UP000033710"/>
    </source>
</evidence>
<organism evidence="1 2">
    <name type="scientific">Sporothrix schenckii 1099-18</name>
    <dbReference type="NCBI Taxonomy" id="1397361"/>
    <lineage>
        <taxon>Eukaryota</taxon>
        <taxon>Fungi</taxon>
        <taxon>Dikarya</taxon>
        <taxon>Ascomycota</taxon>
        <taxon>Pezizomycotina</taxon>
        <taxon>Sordariomycetes</taxon>
        <taxon>Sordariomycetidae</taxon>
        <taxon>Ophiostomatales</taxon>
        <taxon>Ophiostomataceae</taxon>
        <taxon>Sporothrix</taxon>
    </lineage>
</organism>
<proteinExistence type="predicted"/>
<dbReference type="VEuPathDB" id="FungiDB:SPSK_10591"/>
<dbReference type="Proteomes" id="UP000033710">
    <property type="component" value="Unassembled WGS sequence"/>
</dbReference>
<dbReference type="RefSeq" id="XP_016585589.1">
    <property type="nucleotide sequence ID" value="XM_016736936.1"/>
</dbReference>
<dbReference type="GeneID" id="27672213"/>